<dbReference type="EMBL" id="CP042425">
    <property type="protein sequence ID" value="QEL14682.1"/>
    <property type="molecule type" value="Genomic_DNA"/>
</dbReference>
<evidence type="ECO:0000256" key="1">
    <source>
        <dbReference type="SAM" id="SignalP"/>
    </source>
</evidence>
<proteinExistence type="predicted"/>
<sequence length="233" mass="24927">MPPCRLSFAVLLILAGQSAFAQSRSPTAKPAASPTSAILDLVPAAHRDAVSKVMAKPTLTAKYTEDAFQAHEAIYPWLLEHPDRVSLAWQRRDVGCVEIKDTGNGSFSWSDPDGSQLTWQAVAKLTDGVVWYATGKVKAAALLPMVPVKAVAVVKYPSKPTDQKGIVTLTPEASVYLVSESRAANAVMRMAGPAAPKMAEEGAEQLLFFFSGIASHIKENPEKAQALLAAKKK</sequence>
<evidence type="ECO:0000313" key="2">
    <source>
        <dbReference type="EMBL" id="QEL14682.1"/>
    </source>
</evidence>
<dbReference type="RefSeq" id="WP_149109558.1">
    <property type="nucleotide sequence ID" value="NZ_CP042425.1"/>
</dbReference>
<dbReference type="KEGG" id="lrs:PX52LOC_01575"/>
<feature type="signal peptide" evidence="1">
    <location>
        <begin position="1"/>
        <end position="21"/>
    </location>
</feature>
<keyword evidence="1" id="KW-0732">Signal</keyword>
<evidence type="ECO:0008006" key="4">
    <source>
        <dbReference type="Google" id="ProtNLM"/>
    </source>
</evidence>
<dbReference type="Proteomes" id="UP000324974">
    <property type="component" value="Chromosome"/>
</dbReference>
<feature type="chain" id="PRO_5022755471" description="GLPGLI family protein" evidence="1">
    <location>
        <begin position="22"/>
        <end position="233"/>
    </location>
</feature>
<dbReference type="OrthoDB" id="280290at2"/>
<keyword evidence="3" id="KW-1185">Reference proteome</keyword>
<organism evidence="2 3">
    <name type="scientific">Limnoglobus roseus</name>
    <dbReference type="NCBI Taxonomy" id="2598579"/>
    <lineage>
        <taxon>Bacteria</taxon>
        <taxon>Pseudomonadati</taxon>
        <taxon>Planctomycetota</taxon>
        <taxon>Planctomycetia</taxon>
        <taxon>Gemmatales</taxon>
        <taxon>Gemmataceae</taxon>
        <taxon>Limnoglobus</taxon>
    </lineage>
</organism>
<name>A0A5C1AA39_9BACT</name>
<reference evidence="3" key="1">
    <citation type="submission" date="2019-08" db="EMBL/GenBank/DDBJ databases">
        <title>Limnoglobus roseus gen. nov., sp. nov., a novel freshwater planctomycete with a giant genome from the family Gemmataceae.</title>
        <authorList>
            <person name="Kulichevskaya I.S."/>
            <person name="Naumoff D.G."/>
            <person name="Miroshnikov K."/>
            <person name="Ivanova A."/>
            <person name="Philippov D.A."/>
            <person name="Hakobyan A."/>
            <person name="Rijpstra I.C."/>
            <person name="Sinninghe Damste J.S."/>
            <person name="Liesack W."/>
            <person name="Dedysh S.N."/>
        </authorList>
    </citation>
    <scope>NUCLEOTIDE SEQUENCE [LARGE SCALE GENOMIC DNA]</scope>
    <source>
        <strain evidence="3">PX52</strain>
    </source>
</reference>
<protein>
    <recommendedName>
        <fullName evidence="4">GLPGLI family protein</fullName>
    </recommendedName>
</protein>
<gene>
    <name evidence="2" type="ORF">PX52LOC_01575</name>
</gene>
<dbReference type="AlphaFoldDB" id="A0A5C1AA39"/>
<accession>A0A5C1AA39</accession>
<evidence type="ECO:0000313" key="3">
    <source>
        <dbReference type="Proteomes" id="UP000324974"/>
    </source>
</evidence>